<dbReference type="InterPro" id="IPR050111">
    <property type="entry name" value="C-type_lectin/snaclec_domain"/>
</dbReference>
<comment type="caution">
    <text evidence="3">The sequence shown here is derived from an EMBL/GenBank/DDBJ whole genome shotgun (WGS) entry which is preliminary data.</text>
</comment>
<dbReference type="CDD" id="cd00037">
    <property type="entry name" value="CLECT"/>
    <property type="match status" value="1"/>
</dbReference>
<feature type="signal peptide" evidence="1">
    <location>
        <begin position="1"/>
        <end position="18"/>
    </location>
</feature>
<name>A0ABD1F3X2_HYPHA</name>
<dbReference type="Proteomes" id="UP001566132">
    <property type="component" value="Unassembled WGS sequence"/>
</dbReference>
<dbReference type="InterPro" id="IPR001304">
    <property type="entry name" value="C-type_lectin-like"/>
</dbReference>
<dbReference type="InterPro" id="IPR016187">
    <property type="entry name" value="CTDL_fold"/>
</dbReference>
<accession>A0ABD1F3X2</accession>
<dbReference type="Pfam" id="PF00059">
    <property type="entry name" value="Lectin_C"/>
    <property type="match status" value="1"/>
</dbReference>
<dbReference type="InterPro" id="IPR016186">
    <property type="entry name" value="C-type_lectin-like/link_sf"/>
</dbReference>
<evidence type="ECO:0000259" key="2">
    <source>
        <dbReference type="PROSITE" id="PS50041"/>
    </source>
</evidence>
<feature type="domain" description="C-type lectin" evidence="2">
    <location>
        <begin position="28"/>
        <end position="163"/>
    </location>
</feature>
<dbReference type="SMART" id="SM00034">
    <property type="entry name" value="CLECT"/>
    <property type="match status" value="1"/>
</dbReference>
<gene>
    <name evidence="3" type="ORF">ABEB36_004516</name>
</gene>
<dbReference type="PANTHER" id="PTHR22803">
    <property type="entry name" value="MANNOSE, PHOSPHOLIPASE, LECTIN RECEPTOR RELATED"/>
    <property type="match status" value="1"/>
</dbReference>
<sequence>MFPLTFLALATLFLIIESTPYGNTTGAIQVKKYHVVTDYSNLLRNFVGATIACAKVGMKMASINSTDEQSLLQSAIEDVDIQNSKGYWIGAVTDHTMKEREFYWIYNELEMLTYTNWGSFQPQFYIYDLHNAICVRVGNYDKVNEPYKWQMVDCNNELYYICEEP</sequence>
<dbReference type="EMBL" id="JBDJPC010000003">
    <property type="protein sequence ID" value="KAL1509839.1"/>
    <property type="molecule type" value="Genomic_DNA"/>
</dbReference>
<proteinExistence type="predicted"/>
<dbReference type="SUPFAM" id="SSF56436">
    <property type="entry name" value="C-type lectin-like"/>
    <property type="match status" value="1"/>
</dbReference>
<dbReference type="Gene3D" id="3.10.100.10">
    <property type="entry name" value="Mannose-Binding Protein A, subunit A"/>
    <property type="match status" value="1"/>
</dbReference>
<evidence type="ECO:0000256" key="1">
    <source>
        <dbReference type="SAM" id="SignalP"/>
    </source>
</evidence>
<feature type="chain" id="PRO_5044886592" description="C-type lectin domain-containing protein" evidence="1">
    <location>
        <begin position="19"/>
        <end position="165"/>
    </location>
</feature>
<dbReference type="PROSITE" id="PS50041">
    <property type="entry name" value="C_TYPE_LECTIN_2"/>
    <property type="match status" value="1"/>
</dbReference>
<dbReference type="AlphaFoldDB" id="A0ABD1F3X2"/>
<organism evidence="3 4">
    <name type="scientific">Hypothenemus hampei</name>
    <name type="common">Coffee berry borer</name>
    <dbReference type="NCBI Taxonomy" id="57062"/>
    <lineage>
        <taxon>Eukaryota</taxon>
        <taxon>Metazoa</taxon>
        <taxon>Ecdysozoa</taxon>
        <taxon>Arthropoda</taxon>
        <taxon>Hexapoda</taxon>
        <taxon>Insecta</taxon>
        <taxon>Pterygota</taxon>
        <taxon>Neoptera</taxon>
        <taxon>Endopterygota</taxon>
        <taxon>Coleoptera</taxon>
        <taxon>Polyphaga</taxon>
        <taxon>Cucujiformia</taxon>
        <taxon>Curculionidae</taxon>
        <taxon>Scolytinae</taxon>
        <taxon>Hypothenemus</taxon>
    </lineage>
</organism>
<keyword evidence="4" id="KW-1185">Reference proteome</keyword>
<protein>
    <recommendedName>
        <fullName evidence="2">C-type lectin domain-containing protein</fullName>
    </recommendedName>
</protein>
<keyword evidence="1" id="KW-0732">Signal</keyword>
<evidence type="ECO:0000313" key="3">
    <source>
        <dbReference type="EMBL" id="KAL1509839.1"/>
    </source>
</evidence>
<evidence type="ECO:0000313" key="4">
    <source>
        <dbReference type="Proteomes" id="UP001566132"/>
    </source>
</evidence>
<reference evidence="3 4" key="1">
    <citation type="submission" date="2024-05" db="EMBL/GenBank/DDBJ databases">
        <title>Genetic variation in Jamaican populations of the coffee berry borer (Hypothenemus hampei).</title>
        <authorList>
            <person name="Errbii M."/>
            <person name="Myrie A."/>
        </authorList>
    </citation>
    <scope>NUCLEOTIDE SEQUENCE [LARGE SCALE GENOMIC DNA]</scope>
    <source>
        <strain evidence="3">JA-Hopewell-2020-01-JO</strain>
        <tissue evidence="3">Whole body</tissue>
    </source>
</reference>